<dbReference type="RefSeq" id="WP_148654481.1">
    <property type="nucleotide sequence ID" value="NZ_CP012748.1"/>
</dbReference>
<evidence type="ECO:0000313" key="3">
    <source>
        <dbReference type="Proteomes" id="UP000019146"/>
    </source>
</evidence>
<feature type="compositionally biased region" description="Polar residues" evidence="1">
    <location>
        <begin position="34"/>
        <end position="43"/>
    </location>
</feature>
<feature type="compositionally biased region" description="Low complexity" evidence="1">
    <location>
        <begin position="52"/>
        <end position="66"/>
    </location>
</feature>
<dbReference type="AlphaFoldDB" id="A0A0P0RRP6"/>
<sequence length="288" mass="31652">MFKSRVTGSGQQASLPATHTGTKDDKAARDNQTRRSAPPSQFSPLLARRDSSSSISSEGSSSGDTEASGDESDVGSQASFRRTSFSTSDSRASSPTGRYFESHTSLTDFVSEDFEKRHLAASDEEAKTNAKQRLTDNPRLTNSTVVVLSGEDRNTLRDELKFRNETGHFETWPSGKIEGVDHRLVATDHNPPSKPGKPVKDGPVENLTYRTNHPYRFYNMKKGDSEPVEDSGHLLYNVAENGHTRVASHLTGIDPVNLDENGKATPKPGYEQYTTTLKRMDDKKQADG</sequence>
<dbReference type="GeneID" id="69975063"/>
<accession>A0A0P0RRP6</accession>
<dbReference type="KEGG" id="bcai:K788_0007086"/>
<keyword evidence="2" id="KW-0614">Plasmid</keyword>
<feature type="compositionally biased region" description="Polar residues" evidence="1">
    <location>
        <begin position="1"/>
        <end position="20"/>
    </location>
</feature>
<dbReference type="EMBL" id="CP012748">
    <property type="protein sequence ID" value="ALL71742.1"/>
    <property type="molecule type" value="Genomic_DNA"/>
</dbReference>
<organism evidence="2 3">
    <name type="scientific">Paraburkholderia caribensis MBA4</name>
    <dbReference type="NCBI Taxonomy" id="1323664"/>
    <lineage>
        <taxon>Bacteria</taxon>
        <taxon>Pseudomonadati</taxon>
        <taxon>Pseudomonadota</taxon>
        <taxon>Betaproteobacteria</taxon>
        <taxon>Burkholderiales</taxon>
        <taxon>Burkholderiaceae</taxon>
        <taxon>Paraburkholderia</taxon>
    </lineage>
</organism>
<evidence type="ECO:0000313" key="2">
    <source>
        <dbReference type="EMBL" id="ALL71742.1"/>
    </source>
</evidence>
<gene>
    <name evidence="2" type="ORF">K788_0007086</name>
</gene>
<name>A0A0P0RRP6_9BURK</name>
<feature type="region of interest" description="Disordered" evidence="1">
    <location>
        <begin position="257"/>
        <end position="288"/>
    </location>
</feature>
<feature type="compositionally biased region" description="Low complexity" evidence="1">
    <location>
        <begin position="76"/>
        <end position="94"/>
    </location>
</feature>
<feature type="compositionally biased region" description="Basic and acidic residues" evidence="1">
    <location>
        <begin position="21"/>
        <end position="33"/>
    </location>
</feature>
<reference evidence="2 3" key="1">
    <citation type="journal article" date="2014" name="Genome Announc.">
        <title>Draft Genome Sequence of the Haloacid-Degrading Burkholderia caribensis Strain MBA4.</title>
        <authorList>
            <person name="Pan Y."/>
            <person name="Kong K.F."/>
            <person name="Tsang J.S."/>
        </authorList>
    </citation>
    <scope>NUCLEOTIDE SEQUENCE [LARGE SCALE GENOMIC DNA]</scope>
    <source>
        <strain evidence="2 3">MBA4</strain>
        <plasmid evidence="3">Plasmid</plasmid>
    </source>
</reference>
<feature type="region of interest" description="Disordered" evidence="1">
    <location>
        <begin position="1"/>
        <end position="101"/>
    </location>
</feature>
<protein>
    <submittedName>
        <fullName evidence="2">Uncharacterized protein</fullName>
    </submittedName>
</protein>
<evidence type="ECO:0000256" key="1">
    <source>
        <dbReference type="SAM" id="MobiDB-lite"/>
    </source>
</evidence>
<dbReference type="Proteomes" id="UP000019146">
    <property type="component" value="Plasmid unnamed"/>
</dbReference>
<geneLocation type="plasmid" evidence="3"/>
<proteinExistence type="predicted"/>
<feature type="compositionally biased region" description="Basic and acidic residues" evidence="1">
    <location>
        <begin position="278"/>
        <end position="288"/>
    </location>
</feature>